<proteinExistence type="predicted"/>
<protein>
    <submittedName>
        <fullName evidence="1">Uncharacterized protein</fullName>
    </submittedName>
</protein>
<gene>
    <name evidence="1" type="ORF">TorRG33x02_004150</name>
</gene>
<dbReference type="Proteomes" id="UP000237000">
    <property type="component" value="Unassembled WGS sequence"/>
</dbReference>
<dbReference type="EMBL" id="JXTC01000001">
    <property type="protein sequence ID" value="POO04111.1"/>
    <property type="molecule type" value="Genomic_DNA"/>
</dbReference>
<comment type="caution">
    <text evidence="1">The sequence shown here is derived from an EMBL/GenBank/DDBJ whole genome shotgun (WGS) entry which is preliminary data.</text>
</comment>
<sequence length="116" mass="12912">MPLGPGTISVKDETLLQKEPATLLEKPLAPLFGSTLGCMVLMVFDHRPKCNPCLGYYMVYNFILSVGKWDFPKLLATFDPKVPPSSQQLLSHPFVVRTFGFGLVLQMANSRQNQPT</sequence>
<dbReference type="AlphaFoldDB" id="A0A2P5G270"/>
<name>A0A2P5G270_TREOI</name>
<reference evidence="2" key="1">
    <citation type="submission" date="2016-06" db="EMBL/GenBank/DDBJ databases">
        <title>Parallel loss of symbiosis genes in relatives of nitrogen-fixing non-legume Parasponia.</title>
        <authorList>
            <person name="Van Velzen R."/>
            <person name="Holmer R."/>
            <person name="Bu F."/>
            <person name="Rutten L."/>
            <person name="Van Zeijl A."/>
            <person name="Liu W."/>
            <person name="Santuari L."/>
            <person name="Cao Q."/>
            <person name="Sharma T."/>
            <person name="Shen D."/>
            <person name="Roswanjaya Y."/>
            <person name="Wardhani T."/>
            <person name="Kalhor M.S."/>
            <person name="Jansen J."/>
            <person name="Van den Hoogen J."/>
            <person name="Gungor B."/>
            <person name="Hartog M."/>
            <person name="Hontelez J."/>
            <person name="Verver J."/>
            <person name="Yang W.-C."/>
            <person name="Schijlen E."/>
            <person name="Repin R."/>
            <person name="Schilthuizen M."/>
            <person name="Schranz E."/>
            <person name="Heidstra R."/>
            <person name="Miyata K."/>
            <person name="Fedorova E."/>
            <person name="Kohlen W."/>
            <person name="Bisseling T."/>
            <person name="Smit S."/>
            <person name="Geurts R."/>
        </authorList>
    </citation>
    <scope>NUCLEOTIDE SEQUENCE [LARGE SCALE GENOMIC DNA]</scope>
    <source>
        <strain evidence="2">cv. RG33-2</strain>
    </source>
</reference>
<keyword evidence="2" id="KW-1185">Reference proteome</keyword>
<dbReference type="OrthoDB" id="10541304at2759"/>
<accession>A0A2P5G270</accession>
<dbReference type="InParanoid" id="A0A2P5G270"/>
<evidence type="ECO:0000313" key="1">
    <source>
        <dbReference type="EMBL" id="POO04111.1"/>
    </source>
</evidence>
<evidence type="ECO:0000313" key="2">
    <source>
        <dbReference type="Proteomes" id="UP000237000"/>
    </source>
</evidence>
<organism evidence="1 2">
    <name type="scientific">Trema orientale</name>
    <name type="common">Charcoal tree</name>
    <name type="synonym">Celtis orientalis</name>
    <dbReference type="NCBI Taxonomy" id="63057"/>
    <lineage>
        <taxon>Eukaryota</taxon>
        <taxon>Viridiplantae</taxon>
        <taxon>Streptophyta</taxon>
        <taxon>Embryophyta</taxon>
        <taxon>Tracheophyta</taxon>
        <taxon>Spermatophyta</taxon>
        <taxon>Magnoliopsida</taxon>
        <taxon>eudicotyledons</taxon>
        <taxon>Gunneridae</taxon>
        <taxon>Pentapetalae</taxon>
        <taxon>rosids</taxon>
        <taxon>fabids</taxon>
        <taxon>Rosales</taxon>
        <taxon>Cannabaceae</taxon>
        <taxon>Trema</taxon>
    </lineage>
</organism>